<dbReference type="Gene3D" id="3.80.10.10">
    <property type="entry name" value="Ribonuclease Inhibitor"/>
    <property type="match status" value="4"/>
</dbReference>
<evidence type="ECO:0000256" key="12">
    <source>
        <dbReference type="ARBA" id="ARBA00023180"/>
    </source>
</evidence>
<dbReference type="InterPro" id="IPR003591">
    <property type="entry name" value="Leu-rich_rpt_typical-subtyp"/>
</dbReference>
<dbReference type="InterPro" id="IPR013210">
    <property type="entry name" value="LRR_N_plant-typ"/>
</dbReference>
<name>A0ABQ9M8V3_HEVBR</name>
<dbReference type="PANTHER" id="PTHR48056">
    <property type="entry name" value="LRR RECEPTOR-LIKE SERINE/THREONINE-PROTEIN KINASE-RELATED"/>
    <property type="match status" value="1"/>
</dbReference>
<comment type="subcellular location">
    <subcellularLocation>
        <location evidence="1">Membrane</location>
    </subcellularLocation>
</comment>
<comment type="similarity">
    <text evidence="2">Belongs to the protein kinase superfamily. Ser/Thr protein kinase family.</text>
</comment>
<dbReference type="EMBL" id="JARPOI010000008">
    <property type="protein sequence ID" value="KAJ9175343.1"/>
    <property type="molecule type" value="Genomic_DNA"/>
</dbReference>
<keyword evidence="9 13" id="KW-0067">ATP-binding</keyword>
<evidence type="ECO:0000256" key="13">
    <source>
        <dbReference type="PROSITE-ProRule" id="PRU10141"/>
    </source>
</evidence>
<reference evidence="17 18" key="1">
    <citation type="journal article" date="2023" name="Plant Biotechnol. J.">
        <title>Chromosome-level wild Hevea brasiliensis genome provides new tools for genomic-assisted breeding and valuable loci to elevate rubber yield.</title>
        <authorList>
            <person name="Cheng H."/>
            <person name="Song X."/>
            <person name="Hu Y."/>
            <person name="Wu T."/>
            <person name="Yang Q."/>
            <person name="An Z."/>
            <person name="Feng S."/>
            <person name="Deng Z."/>
            <person name="Wu W."/>
            <person name="Zeng X."/>
            <person name="Tu M."/>
            <person name="Wang X."/>
            <person name="Huang H."/>
        </authorList>
    </citation>
    <scope>NUCLEOTIDE SEQUENCE [LARGE SCALE GENOMIC DNA]</scope>
    <source>
        <strain evidence="17">MT/VB/25A 57/8</strain>
    </source>
</reference>
<dbReference type="PROSITE" id="PS50011">
    <property type="entry name" value="PROTEIN_KINASE_DOM"/>
    <property type="match status" value="1"/>
</dbReference>
<keyword evidence="8" id="KW-0418">Kinase</keyword>
<evidence type="ECO:0000256" key="9">
    <source>
        <dbReference type="ARBA" id="ARBA00022840"/>
    </source>
</evidence>
<dbReference type="Proteomes" id="UP001174677">
    <property type="component" value="Chromosome 8"/>
</dbReference>
<evidence type="ECO:0000256" key="2">
    <source>
        <dbReference type="ARBA" id="ARBA00008684"/>
    </source>
</evidence>
<comment type="caution">
    <text evidence="17">The sequence shown here is derived from an EMBL/GenBank/DDBJ whole genome shotgun (WGS) entry which is preliminary data.</text>
</comment>
<dbReference type="InterPro" id="IPR001611">
    <property type="entry name" value="Leu-rich_rpt"/>
</dbReference>
<keyword evidence="3" id="KW-0433">Leucine-rich repeat</keyword>
<dbReference type="InterPro" id="IPR008271">
    <property type="entry name" value="Ser/Thr_kinase_AS"/>
</dbReference>
<evidence type="ECO:0000256" key="1">
    <source>
        <dbReference type="ARBA" id="ARBA00004370"/>
    </source>
</evidence>
<dbReference type="SMART" id="SM00369">
    <property type="entry name" value="LRR_TYP"/>
    <property type="match status" value="5"/>
</dbReference>
<evidence type="ECO:0000256" key="7">
    <source>
        <dbReference type="ARBA" id="ARBA00022741"/>
    </source>
</evidence>
<feature type="binding site" evidence="13">
    <location>
        <position position="775"/>
    </location>
    <ligand>
        <name>ATP</name>
        <dbReference type="ChEBI" id="CHEBI:30616"/>
    </ligand>
</feature>
<dbReference type="Pfam" id="PF13855">
    <property type="entry name" value="LRR_8"/>
    <property type="match status" value="2"/>
</dbReference>
<dbReference type="InterPro" id="IPR000719">
    <property type="entry name" value="Prot_kinase_dom"/>
</dbReference>
<evidence type="ECO:0000256" key="15">
    <source>
        <dbReference type="SAM" id="SignalP"/>
    </source>
</evidence>
<evidence type="ECO:0000256" key="5">
    <source>
        <dbReference type="ARBA" id="ARBA00022692"/>
    </source>
</evidence>
<dbReference type="Pfam" id="PF00560">
    <property type="entry name" value="LRR_1"/>
    <property type="match status" value="4"/>
</dbReference>
<keyword evidence="12" id="KW-0325">Glycoprotein</keyword>
<evidence type="ECO:0000256" key="3">
    <source>
        <dbReference type="ARBA" id="ARBA00022614"/>
    </source>
</evidence>
<dbReference type="InterPro" id="IPR032675">
    <property type="entry name" value="LRR_dom_sf"/>
</dbReference>
<evidence type="ECO:0000256" key="14">
    <source>
        <dbReference type="SAM" id="Phobius"/>
    </source>
</evidence>
<keyword evidence="5 14" id="KW-0812">Transmembrane</keyword>
<sequence>MDVQDLWAIVFLLGFCFQAHVLHCQTQNLSCSEIDFKALQDFMNGLQSPIPGWDTNSSSNCCNWSGVTCNSSSSLGLINYPPTSARVTMLQLPEKRLTGKLVDSVGNLDELRIFNLSRNFLKDSLPLSLFHLPKLEVLDLSGNDFTGSIPQAINLPSITFLDISSNNLNGSVPTHICENSTRIRVIRMAVNYFAGDLLPGLGSCTSLEHLCLGMNNLTGGIAQDIFGLQKLKLLGLQDNKLSGQLSTEIGQLLSLERLDISSNKFSGTIPDAFNNLANFTYFLGHSNNFIGEIPFSLANSPSLKLLNLRNNSLDGAIQLNCSAMISLDSLNLGSNKFKGPLPDDLPSCMNLKNINLARNNLSGEIPETFKNFGSLSYLSLSNTSIHNLSSALQILQQCKNLTTLVLTFNFHDELLPAHSSLHFEHLKVLIIASCRLTGSIPPWLRDSRNLQLLDLSWNRLSGNIPLWFGDFQDLFYLDLSNNSFVGEIPKNFTLLPSLINRSISLVQQSPDFPFYMKRNESEKALQYNQVLSLPPTLDLNHNLLTGSIWAEFGNLKKLHVLDLKYNNLSGPIPSELSLMTSLEMLDLSHNDLSGTIPSSLVNLSFLSKFSVAYNNLSGQIPVGGQFLTFPNSSFEGNDLCGDHGAPLCANPNQVPSDTPMKSRRNKDIIIGMAVGIVFGTAFLLGLMFMIVLWAYRRGGEVDTEKEGVDTIDKDLEELGSMSVVLFQNKENYKELSLEELLKSTNNFDQANIVGCGGFGLVYKATLPDGRKVAIKRLSGDCGQVEREFRAEVETLSRAQHPNLVHLQGYCMFKTDRLLIYSYMVNSSLDYWLHEKIDGPSLLDWNTRLQIARGAAKGLAYLHQSCEPHILHRDIKSSNILLDEKFEAHLADFGLARLILPSDTHVTTDLVGTLGYIPPEYGQASVATYKGDVYSFGVVLLELLTGKRPMDMCKPKGSRDLISWVIQMKKENRESEVFDPFIYDKQNDKQLLQVLDIACLCLSESPKVRPSTTQLVSWFDNIEIARV</sequence>
<dbReference type="PROSITE" id="PS00108">
    <property type="entry name" value="PROTEIN_KINASE_ST"/>
    <property type="match status" value="1"/>
</dbReference>
<feature type="signal peptide" evidence="15">
    <location>
        <begin position="1"/>
        <end position="24"/>
    </location>
</feature>
<keyword evidence="4" id="KW-0808">Transferase</keyword>
<protein>
    <recommendedName>
        <fullName evidence="16">Protein kinase domain-containing protein</fullName>
    </recommendedName>
</protein>
<dbReference type="SMART" id="SM00220">
    <property type="entry name" value="S_TKc"/>
    <property type="match status" value="1"/>
</dbReference>
<evidence type="ECO:0000313" key="17">
    <source>
        <dbReference type="EMBL" id="KAJ9175343.1"/>
    </source>
</evidence>
<dbReference type="InterPro" id="IPR011009">
    <property type="entry name" value="Kinase-like_dom_sf"/>
</dbReference>
<evidence type="ECO:0000256" key="6">
    <source>
        <dbReference type="ARBA" id="ARBA00022737"/>
    </source>
</evidence>
<keyword evidence="7 13" id="KW-0547">Nucleotide-binding</keyword>
<dbReference type="Pfam" id="PF08263">
    <property type="entry name" value="LRRNT_2"/>
    <property type="match status" value="1"/>
</dbReference>
<evidence type="ECO:0000313" key="18">
    <source>
        <dbReference type="Proteomes" id="UP001174677"/>
    </source>
</evidence>
<dbReference type="PROSITE" id="PS51450">
    <property type="entry name" value="LRR"/>
    <property type="match status" value="1"/>
</dbReference>
<proteinExistence type="inferred from homology"/>
<dbReference type="PANTHER" id="PTHR48056:SF18">
    <property type="entry name" value="NON-SPECIFIC SERINE_THREONINE PROTEIN KINASE"/>
    <property type="match status" value="1"/>
</dbReference>
<dbReference type="PRINTS" id="PR00019">
    <property type="entry name" value="LEURICHRPT"/>
</dbReference>
<feature type="chain" id="PRO_5045239507" description="Protein kinase domain-containing protein" evidence="15">
    <location>
        <begin position="25"/>
        <end position="1026"/>
    </location>
</feature>
<dbReference type="InterPro" id="IPR050647">
    <property type="entry name" value="Plant_LRR-RLKs"/>
</dbReference>
<dbReference type="Gene3D" id="3.30.200.20">
    <property type="entry name" value="Phosphorylase Kinase, domain 1"/>
    <property type="match status" value="1"/>
</dbReference>
<dbReference type="InterPro" id="IPR017441">
    <property type="entry name" value="Protein_kinase_ATP_BS"/>
</dbReference>
<evidence type="ECO:0000256" key="4">
    <source>
        <dbReference type="ARBA" id="ARBA00022679"/>
    </source>
</evidence>
<evidence type="ECO:0000256" key="10">
    <source>
        <dbReference type="ARBA" id="ARBA00022989"/>
    </source>
</evidence>
<feature type="domain" description="Protein kinase" evidence="16">
    <location>
        <begin position="747"/>
        <end position="1018"/>
    </location>
</feature>
<gene>
    <name evidence="17" type="ORF">P3X46_013908</name>
</gene>
<dbReference type="PROSITE" id="PS00107">
    <property type="entry name" value="PROTEIN_KINASE_ATP"/>
    <property type="match status" value="1"/>
</dbReference>
<dbReference type="SUPFAM" id="SSF52058">
    <property type="entry name" value="L domain-like"/>
    <property type="match status" value="3"/>
</dbReference>
<evidence type="ECO:0000256" key="8">
    <source>
        <dbReference type="ARBA" id="ARBA00022777"/>
    </source>
</evidence>
<evidence type="ECO:0000259" key="16">
    <source>
        <dbReference type="PROSITE" id="PS50011"/>
    </source>
</evidence>
<dbReference type="Pfam" id="PF00069">
    <property type="entry name" value="Pkinase"/>
    <property type="match status" value="1"/>
</dbReference>
<keyword evidence="6" id="KW-0677">Repeat</keyword>
<dbReference type="Gene3D" id="1.10.510.10">
    <property type="entry name" value="Transferase(Phosphotransferase) domain 1"/>
    <property type="match status" value="1"/>
</dbReference>
<keyword evidence="18" id="KW-1185">Reference proteome</keyword>
<keyword evidence="10 14" id="KW-1133">Transmembrane helix</keyword>
<feature type="transmembrane region" description="Helical" evidence="14">
    <location>
        <begin position="668"/>
        <end position="695"/>
    </location>
</feature>
<keyword evidence="15" id="KW-0732">Signal</keyword>
<keyword evidence="11 14" id="KW-0472">Membrane</keyword>
<evidence type="ECO:0000256" key="11">
    <source>
        <dbReference type="ARBA" id="ARBA00023136"/>
    </source>
</evidence>
<organism evidence="17 18">
    <name type="scientific">Hevea brasiliensis</name>
    <name type="common">Para rubber tree</name>
    <name type="synonym">Siphonia brasiliensis</name>
    <dbReference type="NCBI Taxonomy" id="3981"/>
    <lineage>
        <taxon>Eukaryota</taxon>
        <taxon>Viridiplantae</taxon>
        <taxon>Streptophyta</taxon>
        <taxon>Embryophyta</taxon>
        <taxon>Tracheophyta</taxon>
        <taxon>Spermatophyta</taxon>
        <taxon>Magnoliopsida</taxon>
        <taxon>eudicotyledons</taxon>
        <taxon>Gunneridae</taxon>
        <taxon>Pentapetalae</taxon>
        <taxon>rosids</taxon>
        <taxon>fabids</taxon>
        <taxon>Malpighiales</taxon>
        <taxon>Euphorbiaceae</taxon>
        <taxon>Crotonoideae</taxon>
        <taxon>Micrandreae</taxon>
        <taxon>Hevea</taxon>
    </lineage>
</organism>
<accession>A0ABQ9M8V3</accession>
<dbReference type="SUPFAM" id="SSF56112">
    <property type="entry name" value="Protein kinase-like (PK-like)"/>
    <property type="match status" value="1"/>
</dbReference>